<protein>
    <submittedName>
        <fullName evidence="3">PP28 domain-containing protein</fullName>
    </submittedName>
</protein>
<feature type="compositionally biased region" description="Basic and acidic residues" evidence="1">
    <location>
        <begin position="78"/>
        <end position="97"/>
    </location>
</feature>
<accession>A0A0K0CZI0</accession>
<keyword evidence="2" id="KW-1185">Reference proteome</keyword>
<reference evidence="3" key="2">
    <citation type="submission" date="2017-02" db="UniProtKB">
        <authorList>
            <consortium name="WormBaseParasite"/>
        </authorList>
    </citation>
    <scope>IDENTIFICATION</scope>
</reference>
<organism evidence="2 3">
    <name type="scientific">Angiostrongylus cantonensis</name>
    <name type="common">Rat lungworm</name>
    <dbReference type="NCBI Taxonomy" id="6313"/>
    <lineage>
        <taxon>Eukaryota</taxon>
        <taxon>Metazoa</taxon>
        <taxon>Ecdysozoa</taxon>
        <taxon>Nematoda</taxon>
        <taxon>Chromadorea</taxon>
        <taxon>Rhabditida</taxon>
        <taxon>Rhabditina</taxon>
        <taxon>Rhabditomorpha</taxon>
        <taxon>Strongyloidea</taxon>
        <taxon>Metastrongylidae</taxon>
        <taxon>Angiostrongylus</taxon>
    </lineage>
</organism>
<feature type="compositionally biased region" description="Basic and acidic residues" evidence="1">
    <location>
        <begin position="60"/>
        <end position="70"/>
    </location>
</feature>
<feature type="region of interest" description="Disordered" evidence="1">
    <location>
        <begin position="18"/>
        <end position="97"/>
    </location>
</feature>
<evidence type="ECO:0000313" key="3">
    <source>
        <dbReference type="WBParaSite" id="ACAC_0000313501-mRNA-1"/>
    </source>
</evidence>
<proteinExistence type="predicted"/>
<name>A0A0K0CZI0_ANGCA</name>
<dbReference type="Proteomes" id="UP000035642">
    <property type="component" value="Unassembled WGS sequence"/>
</dbReference>
<evidence type="ECO:0000256" key="1">
    <source>
        <dbReference type="SAM" id="MobiDB-lite"/>
    </source>
</evidence>
<feature type="compositionally biased region" description="Basic and acidic residues" evidence="1">
    <location>
        <begin position="18"/>
        <end position="34"/>
    </location>
</feature>
<evidence type="ECO:0000313" key="2">
    <source>
        <dbReference type="Proteomes" id="UP000035642"/>
    </source>
</evidence>
<sequence>MTVSRWLVLKEEKEKIKSKEAVEKKQAKEKEIRANQKGQLLLPYPDVKRPTRSQRRRRKAELEKDKKEKIASGFYQSRSDKDDTLDQVESLKEELTEQSRKRLENVKKAHKGELKTEKGDVNVVVKEAVKEVENSMPAPKEQP</sequence>
<feature type="compositionally biased region" description="Basic residues" evidence="1">
    <location>
        <begin position="50"/>
        <end position="59"/>
    </location>
</feature>
<dbReference type="AlphaFoldDB" id="A0A0K0CZI0"/>
<reference evidence="2" key="1">
    <citation type="submission" date="2012-09" db="EMBL/GenBank/DDBJ databases">
        <authorList>
            <person name="Martin A.A."/>
        </authorList>
    </citation>
    <scope>NUCLEOTIDE SEQUENCE</scope>
</reference>
<dbReference type="WBParaSite" id="ACAC_0000313501-mRNA-1">
    <property type="protein sequence ID" value="ACAC_0000313501-mRNA-1"/>
    <property type="gene ID" value="ACAC_0000313501"/>
</dbReference>